<protein>
    <submittedName>
        <fullName evidence="2">Uncharacterized protein</fullName>
    </submittedName>
</protein>
<accession>A0A4Q9QVA0</accession>
<keyword evidence="1" id="KW-1133">Transmembrane helix</keyword>
<evidence type="ECO:0000313" key="3">
    <source>
        <dbReference type="Proteomes" id="UP000293172"/>
    </source>
</evidence>
<name>A0A4Q9QVA0_9GAMM</name>
<reference evidence="2 3" key="1">
    <citation type="submission" date="2018-06" db="EMBL/GenBank/DDBJ databases">
        <title>Three novel Pseudomonas species isolated from symptomatic oak.</title>
        <authorList>
            <person name="Bueno-Gonzalez V."/>
            <person name="Brady C."/>
        </authorList>
    </citation>
    <scope>NUCLEOTIDE SEQUENCE [LARGE SCALE GENOMIC DNA]</scope>
    <source>
        <strain evidence="2 3">P6B</strain>
    </source>
</reference>
<evidence type="ECO:0000256" key="1">
    <source>
        <dbReference type="SAM" id="Phobius"/>
    </source>
</evidence>
<organism evidence="2 3">
    <name type="scientific">Phytopseudomonas dryadis</name>
    <dbReference type="NCBI Taxonomy" id="2487520"/>
    <lineage>
        <taxon>Bacteria</taxon>
        <taxon>Pseudomonadati</taxon>
        <taxon>Pseudomonadota</taxon>
        <taxon>Gammaproteobacteria</taxon>
        <taxon>Pseudomonadales</taxon>
        <taxon>Pseudomonadaceae</taxon>
        <taxon>Phytopseudomonas</taxon>
    </lineage>
</organism>
<dbReference type="Proteomes" id="UP000293172">
    <property type="component" value="Unassembled WGS sequence"/>
</dbReference>
<keyword evidence="1" id="KW-0812">Transmembrane</keyword>
<dbReference type="EMBL" id="QJUL01000050">
    <property type="protein sequence ID" value="TBU86491.1"/>
    <property type="molecule type" value="Genomic_DNA"/>
</dbReference>
<dbReference type="RefSeq" id="WP_131199134.1">
    <property type="nucleotide sequence ID" value="NZ_QJUL01000050.1"/>
</dbReference>
<dbReference type="AlphaFoldDB" id="A0A4Q9QVA0"/>
<sequence length="82" mass="8878">MNQHRLYAESSFIAIAAVAALLLCVWLVKAPLGQTSSQHFAATVVQLQAAPAAAQTVSTQASGDWLRADAVELPRQQTRWVF</sequence>
<feature type="transmembrane region" description="Helical" evidence="1">
    <location>
        <begin position="6"/>
        <end position="28"/>
    </location>
</feature>
<comment type="caution">
    <text evidence="2">The sequence shown here is derived from an EMBL/GenBank/DDBJ whole genome shotgun (WGS) entry which is preliminary data.</text>
</comment>
<gene>
    <name evidence="2" type="ORF">DNK44_22825</name>
</gene>
<proteinExistence type="predicted"/>
<keyword evidence="1" id="KW-0472">Membrane</keyword>
<evidence type="ECO:0000313" key="2">
    <source>
        <dbReference type="EMBL" id="TBU86491.1"/>
    </source>
</evidence>